<keyword evidence="3" id="KW-1185">Reference proteome</keyword>
<evidence type="ECO:0000256" key="1">
    <source>
        <dbReference type="SAM" id="MobiDB-lite"/>
    </source>
</evidence>
<evidence type="ECO:0000313" key="2">
    <source>
        <dbReference type="EMBL" id="GMN27026.1"/>
    </source>
</evidence>
<dbReference type="EMBL" id="BTGU01000001">
    <property type="protein sequence ID" value="GMN27026.1"/>
    <property type="molecule type" value="Genomic_DNA"/>
</dbReference>
<feature type="region of interest" description="Disordered" evidence="1">
    <location>
        <begin position="1"/>
        <end position="28"/>
    </location>
</feature>
<gene>
    <name evidence="2" type="ORF">TIFTF001_001508</name>
</gene>
<dbReference type="Proteomes" id="UP001187192">
    <property type="component" value="Unassembled WGS sequence"/>
</dbReference>
<dbReference type="AlphaFoldDB" id="A0AA88CRC7"/>
<proteinExistence type="predicted"/>
<organism evidence="2 3">
    <name type="scientific">Ficus carica</name>
    <name type="common">Common fig</name>
    <dbReference type="NCBI Taxonomy" id="3494"/>
    <lineage>
        <taxon>Eukaryota</taxon>
        <taxon>Viridiplantae</taxon>
        <taxon>Streptophyta</taxon>
        <taxon>Embryophyta</taxon>
        <taxon>Tracheophyta</taxon>
        <taxon>Spermatophyta</taxon>
        <taxon>Magnoliopsida</taxon>
        <taxon>eudicotyledons</taxon>
        <taxon>Gunneridae</taxon>
        <taxon>Pentapetalae</taxon>
        <taxon>rosids</taxon>
        <taxon>fabids</taxon>
        <taxon>Rosales</taxon>
        <taxon>Moraceae</taxon>
        <taxon>Ficeae</taxon>
        <taxon>Ficus</taxon>
    </lineage>
</organism>
<sequence>MCTSSSTSSTSTSTLASGGGDRSSSFGGSGSTAVYCKEWAMSLGVKSPAVELSFDVRVPVVLYLIICSSR</sequence>
<feature type="compositionally biased region" description="Low complexity" evidence="1">
    <location>
        <begin position="1"/>
        <end position="14"/>
    </location>
</feature>
<name>A0AA88CRC7_FICCA</name>
<evidence type="ECO:0000313" key="3">
    <source>
        <dbReference type="Proteomes" id="UP001187192"/>
    </source>
</evidence>
<accession>A0AA88CRC7</accession>
<comment type="caution">
    <text evidence="2">The sequence shown here is derived from an EMBL/GenBank/DDBJ whole genome shotgun (WGS) entry which is preliminary data.</text>
</comment>
<protein>
    <submittedName>
        <fullName evidence="2">Uncharacterized protein</fullName>
    </submittedName>
</protein>
<reference evidence="2" key="1">
    <citation type="submission" date="2023-07" db="EMBL/GenBank/DDBJ databases">
        <title>draft genome sequence of fig (Ficus carica).</title>
        <authorList>
            <person name="Takahashi T."/>
            <person name="Nishimura K."/>
        </authorList>
    </citation>
    <scope>NUCLEOTIDE SEQUENCE</scope>
</reference>